<reference evidence="1" key="2">
    <citation type="submission" date="2021-02" db="EMBL/GenBank/DDBJ databases">
        <title>Aspergillus chevalieri M1 genome sequence.</title>
        <authorList>
            <person name="Kadooka C."/>
            <person name="Mori K."/>
            <person name="Futagami T."/>
        </authorList>
    </citation>
    <scope>NUCLEOTIDE SEQUENCE</scope>
    <source>
        <strain evidence="1">M1</strain>
    </source>
</reference>
<reference evidence="1" key="1">
    <citation type="submission" date="2021-01" db="EMBL/GenBank/DDBJ databases">
        <authorList>
            <consortium name="Aspergillus chevalieri M1 genome sequencing consortium"/>
            <person name="Kazuki M."/>
            <person name="Futagami T."/>
        </authorList>
    </citation>
    <scope>NUCLEOTIDE SEQUENCE</scope>
    <source>
        <strain evidence="1">M1</strain>
    </source>
</reference>
<accession>A0A7R7ZQU4</accession>
<dbReference type="KEGG" id="ache:ACHE_70228A"/>
<dbReference type="EMBL" id="AP024422">
    <property type="protein sequence ID" value="BCR91385.1"/>
    <property type="molecule type" value="Genomic_DNA"/>
</dbReference>
<proteinExistence type="predicted"/>
<name>A0A7R7ZQU4_ASPCH</name>
<dbReference type="AlphaFoldDB" id="A0A7R7ZQU4"/>
<keyword evidence="2" id="KW-1185">Reference proteome</keyword>
<evidence type="ECO:0000313" key="1">
    <source>
        <dbReference type="EMBL" id="BCR91385.1"/>
    </source>
</evidence>
<gene>
    <name evidence="1" type="ORF">ACHE_70228A</name>
</gene>
<dbReference type="Proteomes" id="UP000637239">
    <property type="component" value="Chromosome 7"/>
</dbReference>
<protein>
    <submittedName>
        <fullName evidence="1">Uncharacterized protein</fullName>
    </submittedName>
</protein>
<dbReference type="GeneID" id="66985743"/>
<organism evidence="1 2">
    <name type="scientific">Aspergillus chevalieri</name>
    <name type="common">Eurotium chevalieri</name>
    <dbReference type="NCBI Taxonomy" id="182096"/>
    <lineage>
        <taxon>Eukaryota</taxon>
        <taxon>Fungi</taxon>
        <taxon>Dikarya</taxon>
        <taxon>Ascomycota</taxon>
        <taxon>Pezizomycotina</taxon>
        <taxon>Eurotiomycetes</taxon>
        <taxon>Eurotiomycetidae</taxon>
        <taxon>Eurotiales</taxon>
        <taxon>Aspergillaceae</taxon>
        <taxon>Aspergillus</taxon>
        <taxon>Aspergillus subgen. Aspergillus</taxon>
    </lineage>
</organism>
<dbReference type="RefSeq" id="XP_043139907.1">
    <property type="nucleotide sequence ID" value="XM_043282538.1"/>
</dbReference>
<sequence>MEQGGWAAKEDRVVRDELAKLQDGLRSWARKYSRAAVSSDLESVSALEKDKVVEELKGYCVQTNWCSLLERMPISSNKVFPLLVQALLAKDIFQTIFADPFFAFPETIDDPELPNRAEMRLLHQTMTQLNKEEAEIWRSHMIRVLSGHRSGGKGSSMPDRIQKMASFHGEALINGRAHILLREPESQAEVIRRSDDLYRLYHQAGGLALSLWAQRTVIASHGLQRLHKFRASSSLMTAHRLHHLDEDDKRLDGRKILLCIQPAVLAFGNENGENYDKSKVWAKAIVLVEDNA</sequence>
<evidence type="ECO:0000313" key="2">
    <source>
        <dbReference type="Proteomes" id="UP000637239"/>
    </source>
</evidence>